<comment type="similarity">
    <text evidence="1">Belongs to the amidase family.</text>
</comment>
<reference evidence="4 5" key="2">
    <citation type="submission" date="2015-10" db="EMBL/GenBank/DDBJ databases">
        <title>Draft Genome Sequence of Prosthecomicrobium hirschii ATCC 27832.</title>
        <authorList>
            <person name="Daniel J."/>
            <person name="Givan S.A."/>
            <person name="Brun Y.V."/>
            <person name="Brown P.J."/>
        </authorList>
    </citation>
    <scope>NUCLEOTIDE SEQUENCE [LARGE SCALE GENOMIC DNA]</scope>
    <source>
        <strain evidence="4 5">16</strain>
    </source>
</reference>
<dbReference type="SUPFAM" id="SSF75304">
    <property type="entry name" value="Amidase signature (AS) enzymes"/>
    <property type="match status" value="1"/>
</dbReference>
<dbReference type="EMBL" id="LJYW01000001">
    <property type="protein sequence ID" value="KPL52275.1"/>
    <property type="molecule type" value="Genomic_DNA"/>
</dbReference>
<proteinExistence type="inferred from homology"/>
<dbReference type="AlphaFoldDB" id="A0A0P6W4Q9"/>
<reference evidence="4 5" key="1">
    <citation type="submission" date="2015-09" db="EMBL/GenBank/DDBJ databases">
        <authorList>
            <person name="Jackson K.R."/>
            <person name="Lunt B.L."/>
            <person name="Fisher J.N.B."/>
            <person name="Gardner A.V."/>
            <person name="Bailey M.E."/>
            <person name="Deus L.M."/>
            <person name="Earl A.S."/>
            <person name="Gibby P.D."/>
            <person name="Hartmann K.A."/>
            <person name="Liu J.E."/>
            <person name="Manci A.M."/>
            <person name="Nielsen D.A."/>
            <person name="Solomon M.B."/>
            <person name="Breakwell D.P."/>
            <person name="Burnett S.H."/>
            <person name="Grose J.H."/>
        </authorList>
    </citation>
    <scope>NUCLEOTIDE SEQUENCE [LARGE SCALE GENOMIC DNA]</scope>
    <source>
        <strain evidence="4 5">16</strain>
    </source>
</reference>
<protein>
    <recommendedName>
        <fullName evidence="3">Amidase domain-containing protein</fullName>
    </recommendedName>
</protein>
<gene>
    <name evidence="4" type="ORF">ABB55_08550</name>
</gene>
<dbReference type="InterPro" id="IPR036928">
    <property type="entry name" value="AS_sf"/>
</dbReference>
<dbReference type="STRING" id="665126.ABB55_08550"/>
<dbReference type="PANTHER" id="PTHR11895">
    <property type="entry name" value="TRANSAMIDASE"/>
    <property type="match status" value="1"/>
</dbReference>
<dbReference type="PANTHER" id="PTHR11895:SF7">
    <property type="entry name" value="GLUTAMYL-TRNA(GLN) AMIDOTRANSFERASE SUBUNIT A, MITOCHONDRIAL"/>
    <property type="match status" value="1"/>
</dbReference>
<dbReference type="Proteomes" id="UP000048984">
    <property type="component" value="Unassembled WGS sequence"/>
</dbReference>
<dbReference type="Pfam" id="PF01425">
    <property type="entry name" value="Amidase"/>
    <property type="match status" value="1"/>
</dbReference>
<evidence type="ECO:0000256" key="2">
    <source>
        <dbReference type="SAM" id="MobiDB-lite"/>
    </source>
</evidence>
<dbReference type="GO" id="GO:0003824">
    <property type="term" value="F:catalytic activity"/>
    <property type="evidence" value="ECO:0007669"/>
    <property type="project" value="InterPro"/>
</dbReference>
<evidence type="ECO:0000313" key="4">
    <source>
        <dbReference type="EMBL" id="KPL52275.1"/>
    </source>
</evidence>
<organism evidence="4 5">
    <name type="scientific">Prosthecodimorpha hirschii</name>
    <dbReference type="NCBI Taxonomy" id="665126"/>
    <lineage>
        <taxon>Bacteria</taxon>
        <taxon>Pseudomonadati</taxon>
        <taxon>Pseudomonadota</taxon>
        <taxon>Alphaproteobacteria</taxon>
        <taxon>Hyphomicrobiales</taxon>
        <taxon>Ancalomicrobiaceae</taxon>
        <taxon>Prosthecodimorpha</taxon>
    </lineage>
</organism>
<dbReference type="Gene3D" id="3.90.1300.10">
    <property type="entry name" value="Amidase signature (AS) domain"/>
    <property type="match status" value="1"/>
</dbReference>
<name>A0A0P6W4Q9_9HYPH</name>
<feature type="domain" description="Amidase" evidence="3">
    <location>
        <begin position="25"/>
        <end position="429"/>
    </location>
</feature>
<dbReference type="InterPro" id="IPR023631">
    <property type="entry name" value="Amidase_dom"/>
</dbReference>
<evidence type="ECO:0000256" key="1">
    <source>
        <dbReference type="ARBA" id="ARBA00009199"/>
    </source>
</evidence>
<accession>A0A0P6W4Q9</accession>
<evidence type="ECO:0000259" key="3">
    <source>
        <dbReference type="Pfam" id="PF01425"/>
    </source>
</evidence>
<feature type="region of interest" description="Disordered" evidence="2">
    <location>
        <begin position="131"/>
        <end position="154"/>
    </location>
</feature>
<sequence>MQDLTRMTAREVAAAIRDGLVTATDLVEASLDRIAAREADIRAWAHVDPGLVLDAAARADRARAEGRPLGPLHGVPVGLKDVIDTADYPTEHGSPAHRGRRPETDAAPVAALRAAGAIILGKTVTCELATHIPGPTRNPADPGRTPGGSSSGSAAAVADRHVSLALGTQTLGSVIRPAAFCGVYGYKPSFGAIPRPGVLEQSASLDTVGVFARSIEDLALIGDALIGYDPRDGATRPRSRSTLLETVEADWTLPPTFALVRSDRWSDLAPEQREAIDDLVGELGARVTEIAFGFAFEEGIAAAKLIREVEFARAFGDLADRTPELIHADLRAVVERGRAASAVAYLDAKETRERLERLARAIFLDHGTILTPAALGPAPAGHGSTGDPHFCSLWTFLGTPAVSLPLFEADGLPMAVQLVGARDDDARLLRTARLLVQSLAAAG</sequence>
<feature type="region of interest" description="Disordered" evidence="2">
    <location>
        <begin position="85"/>
        <end position="104"/>
    </location>
</feature>
<evidence type="ECO:0000313" key="5">
    <source>
        <dbReference type="Proteomes" id="UP000048984"/>
    </source>
</evidence>
<keyword evidence="5" id="KW-1185">Reference proteome</keyword>
<comment type="caution">
    <text evidence="4">The sequence shown here is derived from an EMBL/GenBank/DDBJ whole genome shotgun (WGS) entry which is preliminary data.</text>
</comment>
<dbReference type="InterPro" id="IPR000120">
    <property type="entry name" value="Amidase"/>
</dbReference>